<reference evidence="1 2" key="1">
    <citation type="submission" date="2020-08" db="EMBL/GenBank/DDBJ databases">
        <title>A Genomic Blueprint of the Chicken Gut Microbiome.</title>
        <authorList>
            <person name="Gilroy R."/>
            <person name="Ravi A."/>
            <person name="Getino M."/>
            <person name="Pursley I."/>
            <person name="Horton D.L."/>
            <person name="Alikhan N.-F."/>
            <person name="Baker D."/>
            <person name="Gharbi K."/>
            <person name="Hall N."/>
            <person name="Watson M."/>
            <person name="Adriaenssens E.M."/>
            <person name="Foster-Nyarko E."/>
            <person name="Jarju S."/>
            <person name="Secka A."/>
            <person name="Antonio M."/>
            <person name="Oren A."/>
            <person name="Chaudhuri R."/>
            <person name="La Ragione R.M."/>
            <person name="Hildebrand F."/>
            <person name="Pallen M.J."/>
        </authorList>
    </citation>
    <scope>NUCLEOTIDE SEQUENCE [LARGE SCALE GENOMIC DNA]</scope>
    <source>
        <strain evidence="1 2">Sa5YUA1</strain>
    </source>
</reference>
<evidence type="ECO:0000313" key="2">
    <source>
        <dbReference type="Proteomes" id="UP000657931"/>
    </source>
</evidence>
<name>A0ABR8QVC7_9BACI</name>
<organism evidence="1 2">
    <name type="scientific">Cytobacillus stercorigallinarum</name>
    <dbReference type="NCBI Taxonomy" id="2762240"/>
    <lineage>
        <taxon>Bacteria</taxon>
        <taxon>Bacillati</taxon>
        <taxon>Bacillota</taxon>
        <taxon>Bacilli</taxon>
        <taxon>Bacillales</taxon>
        <taxon>Bacillaceae</taxon>
        <taxon>Cytobacillus</taxon>
    </lineage>
</organism>
<evidence type="ECO:0000313" key="1">
    <source>
        <dbReference type="EMBL" id="MBD7939448.1"/>
    </source>
</evidence>
<sequence>MAAYSITVQNGALANAPITRAKLQDAIIGTVQIDDLAVTAAKIVSVNADRINVGALRGIDVYGAKFRSSDGLTNLEIIGGNVRLTQSSGHYVNVNSDGLFGYNSGGSQRFSVDRSLVTSATLGTINSNVYLAPDSNNEVRG</sequence>
<comment type="caution">
    <text evidence="1">The sequence shown here is derived from an EMBL/GenBank/DDBJ whole genome shotgun (WGS) entry which is preliminary data.</text>
</comment>
<dbReference type="EMBL" id="JACSQT010000017">
    <property type="protein sequence ID" value="MBD7939448.1"/>
    <property type="molecule type" value="Genomic_DNA"/>
</dbReference>
<gene>
    <name evidence="1" type="ORF">H9655_20615</name>
</gene>
<protein>
    <submittedName>
        <fullName evidence="1">Uncharacterized protein</fullName>
    </submittedName>
</protein>
<keyword evidence="2" id="KW-1185">Reference proteome</keyword>
<accession>A0ABR8QVC7</accession>
<dbReference type="Proteomes" id="UP000657931">
    <property type="component" value="Unassembled WGS sequence"/>
</dbReference>
<proteinExistence type="predicted"/>
<dbReference type="RefSeq" id="WP_191817114.1">
    <property type="nucleotide sequence ID" value="NZ_JACSQT010000017.1"/>
</dbReference>